<gene>
    <name evidence="1" type="ORF">DARMORV10_A05P06720.1</name>
</gene>
<protein>
    <submittedName>
        <fullName evidence="1">(rape) hypothetical protein</fullName>
    </submittedName>
</protein>
<dbReference type="Proteomes" id="UP001295469">
    <property type="component" value="Chromosome A05"/>
</dbReference>
<dbReference type="EMBL" id="HG994359">
    <property type="protein sequence ID" value="CAF2094691.1"/>
    <property type="molecule type" value="Genomic_DNA"/>
</dbReference>
<sequence>MRRETENGKVDLWMEIRVFLIVGGCMKVMKESSSPSWSSQKTLDVLCLVAKFETLWSFGVSGWRLESSRGRADL</sequence>
<organism evidence="1">
    <name type="scientific">Brassica napus</name>
    <name type="common">Rape</name>
    <dbReference type="NCBI Taxonomy" id="3708"/>
    <lineage>
        <taxon>Eukaryota</taxon>
        <taxon>Viridiplantae</taxon>
        <taxon>Streptophyta</taxon>
        <taxon>Embryophyta</taxon>
        <taxon>Tracheophyta</taxon>
        <taxon>Spermatophyta</taxon>
        <taxon>Magnoliopsida</taxon>
        <taxon>eudicotyledons</taxon>
        <taxon>Gunneridae</taxon>
        <taxon>Pentapetalae</taxon>
        <taxon>rosids</taxon>
        <taxon>malvids</taxon>
        <taxon>Brassicales</taxon>
        <taxon>Brassicaceae</taxon>
        <taxon>Brassiceae</taxon>
        <taxon>Brassica</taxon>
    </lineage>
</organism>
<reference evidence="1" key="1">
    <citation type="submission" date="2021-01" db="EMBL/GenBank/DDBJ databases">
        <authorList>
            <consortium name="Genoscope - CEA"/>
            <person name="William W."/>
        </authorList>
    </citation>
    <scope>NUCLEOTIDE SEQUENCE</scope>
</reference>
<accession>A0A816T3X3</accession>
<dbReference type="AlphaFoldDB" id="A0A816T3X3"/>
<proteinExistence type="predicted"/>
<name>A0A816T3X3_BRANA</name>
<evidence type="ECO:0000313" key="1">
    <source>
        <dbReference type="EMBL" id="CAF2094691.1"/>
    </source>
</evidence>